<dbReference type="Proteomes" id="UP000218231">
    <property type="component" value="Unassembled WGS sequence"/>
</dbReference>
<sequence>MSTNRFEAVNVRFSDLKPASEICKHLSMGKRISKIQKQMARKSSSADLDKALEEIIKTENKLNEKMAKLLEQDAQAQNQLREGRISEEDYVQKMALRKNEIEHIRKKLEELETQRSDMSIAKVDLETVEVMEKGNRALKRTTKFLKTNVEKVINDADKNAERLEEIGANFDQCRLSEDESLNRELDALLNGNEEPVAQVDGEAPMLPEVPTHTPAPTTEFFVPLEAPMLPEVPTHALANANADENEHPIGVAVDTDEY</sequence>
<feature type="coiled-coil region" evidence="2">
    <location>
        <begin position="41"/>
        <end position="121"/>
    </location>
</feature>
<evidence type="ECO:0000313" key="4">
    <source>
        <dbReference type="EMBL" id="PAV72409.1"/>
    </source>
</evidence>
<reference evidence="4 5" key="1">
    <citation type="journal article" date="2017" name="Curr. Biol.">
        <title>Genome architecture and evolution of a unichromosomal asexual nematode.</title>
        <authorList>
            <person name="Fradin H."/>
            <person name="Zegar C."/>
            <person name="Gutwein M."/>
            <person name="Lucas J."/>
            <person name="Kovtun M."/>
            <person name="Corcoran D."/>
            <person name="Baugh L.R."/>
            <person name="Kiontke K."/>
            <person name="Gunsalus K."/>
            <person name="Fitch D.H."/>
            <person name="Piano F."/>
        </authorList>
    </citation>
    <scope>NUCLEOTIDE SEQUENCE [LARGE SCALE GENOMIC DNA]</scope>
    <source>
        <strain evidence="4">PF1309</strain>
    </source>
</reference>
<evidence type="ECO:0000313" key="5">
    <source>
        <dbReference type="Proteomes" id="UP000218231"/>
    </source>
</evidence>
<comment type="similarity">
    <text evidence="1">Belongs to the SNF7 family.</text>
</comment>
<organism evidence="4 5">
    <name type="scientific">Diploscapter pachys</name>
    <dbReference type="NCBI Taxonomy" id="2018661"/>
    <lineage>
        <taxon>Eukaryota</taxon>
        <taxon>Metazoa</taxon>
        <taxon>Ecdysozoa</taxon>
        <taxon>Nematoda</taxon>
        <taxon>Chromadorea</taxon>
        <taxon>Rhabditida</taxon>
        <taxon>Rhabditina</taxon>
        <taxon>Rhabditomorpha</taxon>
        <taxon>Rhabditoidea</taxon>
        <taxon>Rhabditidae</taxon>
        <taxon>Diploscapter</taxon>
    </lineage>
</organism>
<feature type="region of interest" description="Disordered" evidence="3">
    <location>
        <begin position="239"/>
        <end position="258"/>
    </location>
</feature>
<gene>
    <name evidence="4" type="ORF">WR25_11229</name>
</gene>
<protein>
    <submittedName>
        <fullName evidence="4">Uncharacterized protein</fullName>
    </submittedName>
</protein>
<evidence type="ECO:0000256" key="2">
    <source>
        <dbReference type="SAM" id="Coils"/>
    </source>
</evidence>
<name>A0A2A2KEY6_9BILA</name>
<keyword evidence="2" id="KW-0175">Coiled coil</keyword>
<evidence type="ECO:0000256" key="1">
    <source>
        <dbReference type="ARBA" id="ARBA00006190"/>
    </source>
</evidence>
<evidence type="ECO:0000256" key="3">
    <source>
        <dbReference type="SAM" id="MobiDB-lite"/>
    </source>
</evidence>
<dbReference type="AlphaFoldDB" id="A0A2A2KEY6"/>
<dbReference type="Pfam" id="PF03357">
    <property type="entry name" value="Snf7"/>
    <property type="match status" value="1"/>
</dbReference>
<dbReference type="GO" id="GO:0007034">
    <property type="term" value="P:vacuolar transport"/>
    <property type="evidence" value="ECO:0007669"/>
    <property type="project" value="InterPro"/>
</dbReference>
<accession>A0A2A2KEY6</accession>
<dbReference type="EMBL" id="LIAE01008798">
    <property type="protein sequence ID" value="PAV72409.1"/>
    <property type="molecule type" value="Genomic_DNA"/>
</dbReference>
<keyword evidence="5" id="KW-1185">Reference proteome</keyword>
<proteinExistence type="inferred from homology"/>
<dbReference type="InterPro" id="IPR005024">
    <property type="entry name" value="Snf7_fam"/>
</dbReference>
<comment type="caution">
    <text evidence="4">The sequence shown here is derived from an EMBL/GenBank/DDBJ whole genome shotgun (WGS) entry which is preliminary data.</text>
</comment>